<dbReference type="Proteomes" id="UP000492821">
    <property type="component" value="Unassembled WGS sequence"/>
</dbReference>
<organism evidence="2 3">
    <name type="scientific">Panagrellus redivivus</name>
    <name type="common">Microworm</name>
    <dbReference type="NCBI Taxonomy" id="6233"/>
    <lineage>
        <taxon>Eukaryota</taxon>
        <taxon>Metazoa</taxon>
        <taxon>Ecdysozoa</taxon>
        <taxon>Nematoda</taxon>
        <taxon>Chromadorea</taxon>
        <taxon>Rhabditida</taxon>
        <taxon>Tylenchina</taxon>
        <taxon>Panagrolaimomorpha</taxon>
        <taxon>Panagrolaimoidea</taxon>
        <taxon>Panagrolaimidae</taxon>
        <taxon>Panagrellus</taxon>
    </lineage>
</organism>
<name>A0A7E4VX76_PANRE</name>
<keyword evidence="2" id="KW-1185">Reference proteome</keyword>
<evidence type="ECO:0000259" key="1">
    <source>
        <dbReference type="PROSITE" id="PS50878"/>
    </source>
</evidence>
<dbReference type="PRINTS" id="PR01345">
    <property type="entry name" value="CERVTRCPTASE"/>
</dbReference>
<dbReference type="PROSITE" id="PS50878">
    <property type="entry name" value="RT_POL"/>
    <property type="match status" value="1"/>
</dbReference>
<evidence type="ECO:0000313" key="3">
    <source>
        <dbReference type="WBParaSite" id="Pan_g3532.t1"/>
    </source>
</evidence>
<dbReference type="InterPro" id="IPR000477">
    <property type="entry name" value="RT_dom"/>
</dbReference>
<dbReference type="CDD" id="cd01650">
    <property type="entry name" value="RT_nLTR_like"/>
    <property type="match status" value="1"/>
</dbReference>
<reference evidence="2" key="1">
    <citation type="journal article" date="2013" name="Genetics">
        <title>The draft genome and transcriptome of Panagrellus redivivus are shaped by the harsh demands of a free-living lifestyle.</title>
        <authorList>
            <person name="Srinivasan J."/>
            <person name="Dillman A.R."/>
            <person name="Macchietto M.G."/>
            <person name="Heikkinen L."/>
            <person name="Lakso M."/>
            <person name="Fracchia K.M."/>
            <person name="Antoshechkin I."/>
            <person name="Mortazavi A."/>
            <person name="Wong G."/>
            <person name="Sternberg P.W."/>
        </authorList>
    </citation>
    <scope>NUCLEOTIDE SEQUENCE [LARGE SCALE GENOMIC DNA]</scope>
    <source>
        <strain evidence="2">MT8872</strain>
    </source>
</reference>
<sequence length="672" mass="75663">MDIYFANINWHEVLGSCSSVDELYNKFLAIVHYAISVFVPFTCQSEAKIPLGIVKTIKLREHLFKLPRTQQRVEFIAKLGRDISKKLLKNRRQLESRLASKASSKGLYRYVRHQINHSQGIPAIHSGDSVIFDDSQKSAEFAGYFQSVYTPDDVKLTAAPPDHIPPKQITPIDIYELLCKWKKSSANTSPDLIPYVLLKQCSTGLSLPISIIFNASLSSGTVPSLWRSGILKPIFKKGDRSFVHNYRPIALTCSLSKMCEHEVNVSLLAFLRERGILPPEQHGFRHGKSVTTNLVSFVDLITKLIDSNIPADAVYFDFEKAFDKVKHSILARKLKTLHCPAYLINWIIDFLSHRLAQVQVGDCISPPFTTPSGVPQGTVLGPTLFLIMISDLPAFCKTDNVECFMFADDIKAVSSNYACLQIFIDKLAEWSRLNELPIAPHKCNVLHFLPAINPSHAYTLNGIIIPDSCTSVRDLGVTMSNNMSWKPHIANIVSKAMSALYCLFKAVKSRNPNILIKMYTVYVRPLVEFASPAFNPTSKMLTKQLESVQKRATRRIFLRSPLLRGSTSQFSYSDRCKLFGISSLASRRLYFDLKLFHQKLSGDIDCNFELLLADSKTRGRSRKVIIPKCRRSTRRSSFAIRASSAFTKLPRKTQVVTKHSSLISEVSKLVPN</sequence>
<dbReference type="InterPro" id="IPR043502">
    <property type="entry name" value="DNA/RNA_pol_sf"/>
</dbReference>
<accession>A0A7E4VX76</accession>
<protein>
    <submittedName>
        <fullName evidence="3">Reverse transcriptase domain-containing protein</fullName>
    </submittedName>
</protein>
<dbReference type="PANTHER" id="PTHR33332">
    <property type="entry name" value="REVERSE TRANSCRIPTASE DOMAIN-CONTAINING PROTEIN"/>
    <property type="match status" value="1"/>
</dbReference>
<reference evidence="3" key="2">
    <citation type="submission" date="2020-10" db="UniProtKB">
        <authorList>
            <consortium name="WormBaseParasite"/>
        </authorList>
    </citation>
    <scope>IDENTIFICATION</scope>
</reference>
<dbReference type="AlphaFoldDB" id="A0A7E4VX76"/>
<dbReference type="WBParaSite" id="Pan_g3532.t1">
    <property type="protein sequence ID" value="Pan_g3532.t1"/>
    <property type="gene ID" value="Pan_g3532"/>
</dbReference>
<dbReference type="SUPFAM" id="SSF56672">
    <property type="entry name" value="DNA/RNA polymerases"/>
    <property type="match status" value="1"/>
</dbReference>
<proteinExistence type="predicted"/>
<evidence type="ECO:0000313" key="2">
    <source>
        <dbReference type="Proteomes" id="UP000492821"/>
    </source>
</evidence>
<feature type="domain" description="Reverse transcriptase" evidence="1">
    <location>
        <begin position="215"/>
        <end position="465"/>
    </location>
</feature>
<dbReference type="Pfam" id="PF00078">
    <property type="entry name" value="RVT_1"/>
    <property type="match status" value="1"/>
</dbReference>